<evidence type="ECO:0000259" key="4">
    <source>
        <dbReference type="PROSITE" id="PS51266"/>
    </source>
</evidence>
<dbReference type="HOGENOM" id="CLU_143932_0_0_11"/>
<dbReference type="AlphaFoldDB" id="A0A0B6TSE2"/>
<proteinExistence type="predicted"/>
<dbReference type="Pfam" id="PF05495">
    <property type="entry name" value="zf-CHY"/>
    <property type="match status" value="1"/>
</dbReference>
<sequence length="116" mass="12973">MLRHPDPRKLATLSGMEVEGREVDEQGRCAHYRGERDVVANRCAVCCLYWACHACHRELADHPFGRMRIDAPASVLCGNCGYTMGYQEYSAAPDCPNCDHPFNPGCGLHAPLYFEI</sequence>
<evidence type="ECO:0000313" key="6">
    <source>
        <dbReference type="Proteomes" id="UP000031928"/>
    </source>
</evidence>
<dbReference type="STRING" id="1224162.B840_00280"/>
<keyword evidence="1" id="KW-0479">Metal-binding</keyword>
<dbReference type="InterPro" id="IPR008913">
    <property type="entry name" value="Znf_CHY"/>
</dbReference>
<dbReference type="Proteomes" id="UP000031928">
    <property type="component" value="Chromosome"/>
</dbReference>
<dbReference type="InterPro" id="IPR016694">
    <property type="entry name" value="UCP017292"/>
</dbReference>
<name>A0A0B6TSE2_9CORY</name>
<reference evidence="5 6" key="1">
    <citation type="submission" date="2014-05" db="EMBL/GenBank/DDBJ databases">
        <title>Complete genome sequence of Corynebacterium marinum DSM 44953.</title>
        <authorList>
            <person name="Schaffert L."/>
            <person name="Albersmeier A."/>
            <person name="Kalinowski J."/>
            <person name="Ruckert C."/>
        </authorList>
    </citation>
    <scope>NUCLEOTIDE SEQUENCE [LARGE SCALE GENOMIC DNA]</scope>
    <source>
        <strain evidence="5 6">DSM 44953</strain>
    </source>
</reference>
<keyword evidence="2" id="KW-0863">Zinc-finger</keyword>
<dbReference type="GO" id="GO:0008270">
    <property type="term" value="F:zinc ion binding"/>
    <property type="evidence" value="ECO:0007669"/>
    <property type="project" value="UniProtKB-KW"/>
</dbReference>
<evidence type="ECO:0000313" key="5">
    <source>
        <dbReference type="EMBL" id="AJK67696.1"/>
    </source>
</evidence>
<gene>
    <name evidence="5" type="ORF">B840_00280</name>
</gene>
<feature type="domain" description="CHY-type" evidence="4">
    <location>
        <begin position="22"/>
        <end position="100"/>
    </location>
</feature>
<protein>
    <recommendedName>
        <fullName evidence="4">CHY-type domain-containing protein</fullName>
    </recommendedName>
</protein>
<evidence type="ECO:0000256" key="1">
    <source>
        <dbReference type="ARBA" id="ARBA00022723"/>
    </source>
</evidence>
<dbReference type="EMBL" id="CP007790">
    <property type="protein sequence ID" value="AJK67696.1"/>
    <property type="molecule type" value="Genomic_DNA"/>
</dbReference>
<dbReference type="PIRSF" id="PIRSF017292">
    <property type="entry name" value="UCP017292_Znf_CHY"/>
    <property type="match status" value="1"/>
</dbReference>
<evidence type="ECO:0000256" key="2">
    <source>
        <dbReference type="ARBA" id="ARBA00022771"/>
    </source>
</evidence>
<dbReference type="KEGG" id="cmq:B840_00280"/>
<evidence type="ECO:0000256" key="3">
    <source>
        <dbReference type="ARBA" id="ARBA00022833"/>
    </source>
</evidence>
<keyword evidence="6" id="KW-1185">Reference proteome</keyword>
<dbReference type="SUPFAM" id="SSF161219">
    <property type="entry name" value="CHY zinc finger-like"/>
    <property type="match status" value="1"/>
</dbReference>
<organism evidence="5 6">
    <name type="scientific">Corynebacterium marinum DSM 44953</name>
    <dbReference type="NCBI Taxonomy" id="1224162"/>
    <lineage>
        <taxon>Bacteria</taxon>
        <taxon>Bacillati</taxon>
        <taxon>Actinomycetota</taxon>
        <taxon>Actinomycetes</taxon>
        <taxon>Mycobacteriales</taxon>
        <taxon>Corynebacteriaceae</taxon>
        <taxon>Corynebacterium</taxon>
    </lineage>
</organism>
<accession>A0A0B6TSE2</accession>
<dbReference type="InterPro" id="IPR037274">
    <property type="entry name" value="Znf_CHY_sf"/>
</dbReference>
<keyword evidence="3" id="KW-0862">Zinc</keyword>
<dbReference type="PROSITE" id="PS51266">
    <property type="entry name" value="ZF_CHY"/>
    <property type="match status" value="1"/>
</dbReference>